<dbReference type="GO" id="GO:0003677">
    <property type="term" value="F:DNA binding"/>
    <property type="evidence" value="ECO:0007669"/>
    <property type="project" value="UniProtKB-UniRule"/>
</dbReference>
<evidence type="ECO:0000256" key="6">
    <source>
        <dbReference type="ARBA" id="ARBA00023163"/>
    </source>
</evidence>
<dbReference type="Pfam" id="PF06971">
    <property type="entry name" value="Put_DNA-bind_N"/>
    <property type="match status" value="1"/>
</dbReference>
<comment type="function">
    <text evidence="7">Modulates transcription in response to changes in cellular NADH/NAD(+) redox state.</text>
</comment>
<dbReference type="Pfam" id="PF02629">
    <property type="entry name" value="CoA_binding"/>
    <property type="match status" value="1"/>
</dbReference>
<evidence type="ECO:0000256" key="1">
    <source>
        <dbReference type="ARBA" id="ARBA00022490"/>
    </source>
</evidence>
<dbReference type="InterPro" id="IPR022876">
    <property type="entry name" value="Tscrpt_rep_Rex"/>
</dbReference>
<dbReference type="SUPFAM" id="SSF51735">
    <property type="entry name" value="NAD(P)-binding Rossmann-fold domains"/>
    <property type="match status" value="1"/>
</dbReference>
<evidence type="ECO:0000256" key="3">
    <source>
        <dbReference type="ARBA" id="ARBA00023015"/>
    </source>
</evidence>
<dbReference type="GeneID" id="57133706"/>
<evidence type="ECO:0000313" key="9">
    <source>
        <dbReference type="Proteomes" id="UP000239650"/>
    </source>
</evidence>
<dbReference type="NCBIfam" id="NF003989">
    <property type="entry name" value="PRK05472.1-3"/>
    <property type="match status" value="1"/>
</dbReference>
<dbReference type="NCBIfam" id="NF003995">
    <property type="entry name" value="PRK05472.2-4"/>
    <property type="match status" value="1"/>
</dbReference>
<dbReference type="HAMAP" id="MF_01131">
    <property type="entry name" value="Rex"/>
    <property type="match status" value="1"/>
</dbReference>
<dbReference type="NCBIfam" id="NF003994">
    <property type="entry name" value="PRK05472.2-3"/>
    <property type="match status" value="1"/>
</dbReference>
<comment type="similarity">
    <text evidence="7">Belongs to the transcriptional regulatory Rex family.</text>
</comment>
<reference evidence="8 9" key="1">
    <citation type="submission" date="2018-02" db="EMBL/GenBank/DDBJ databases">
        <authorList>
            <person name="Rodrigo-Torres L."/>
            <person name="Arahal R. D."/>
            <person name="Lucena T."/>
        </authorList>
    </citation>
    <scope>NUCLEOTIDE SEQUENCE [LARGE SCALE GENOMIC DNA]</scope>
    <source>
        <strain evidence="8 9">CECT 9267</strain>
    </source>
</reference>
<dbReference type="GO" id="GO:0005737">
    <property type="term" value="C:cytoplasm"/>
    <property type="evidence" value="ECO:0007669"/>
    <property type="project" value="UniProtKB-SubCell"/>
</dbReference>
<accession>A0A9N7IYW6</accession>
<sequence>MRTPKHDLPEAVAKRIPIYYRYFKLLETDGIERIKSEQLAKLVAIPSATIRRDFSYIGDLGRSGYGYEVSHLIQIFSAVLKADILTKMAVIGVGNLGRALIENNFRRNDNLQITCAFDTNPALVGQILNGVPIYAIDQLATVIPAAGITTAISTVPSEASQRSAEQLIDVGITSILNFAPTRLQVPRHINVRYLDLTAELQTLLLFEE</sequence>
<dbReference type="InterPro" id="IPR036291">
    <property type="entry name" value="NAD(P)-bd_dom_sf"/>
</dbReference>
<dbReference type="Gene3D" id="3.40.50.720">
    <property type="entry name" value="NAD(P)-binding Rossmann-like Domain"/>
    <property type="match status" value="1"/>
</dbReference>
<keyword evidence="4 7" id="KW-0520">NAD</keyword>
<evidence type="ECO:0000313" key="8">
    <source>
        <dbReference type="EMBL" id="SPE18764.1"/>
    </source>
</evidence>
<comment type="caution">
    <text evidence="8">The sequence shown here is derived from an EMBL/GenBank/DDBJ whole genome shotgun (WGS) entry which is preliminary data.</text>
</comment>
<dbReference type="SUPFAM" id="SSF46785">
    <property type="entry name" value="Winged helix' DNA-binding domain"/>
    <property type="match status" value="1"/>
</dbReference>
<dbReference type="PANTHER" id="PTHR35786:SF1">
    <property type="entry name" value="REDOX-SENSING TRANSCRIPTIONAL REPRESSOR REX 1"/>
    <property type="match status" value="1"/>
</dbReference>
<keyword evidence="6 7" id="KW-0804">Transcription</keyword>
<evidence type="ECO:0000256" key="2">
    <source>
        <dbReference type="ARBA" id="ARBA00022491"/>
    </source>
</evidence>
<dbReference type="GO" id="GO:0051775">
    <property type="term" value="P:response to redox state"/>
    <property type="evidence" value="ECO:0007669"/>
    <property type="project" value="InterPro"/>
</dbReference>
<dbReference type="RefSeq" id="WP_016265023.1">
    <property type="nucleotide sequence ID" value="NZ_BJLN01000001.1"/>
</dbReference>
<evidence type="ECO:0000256" key="4">
    <source>
        <dbReference type="ARBA" id="ARBA00023027"/>
    </source>
</evidence>
<dbReference type="SMART" id="SM00881">
    <property type="entry name" value="CoA_binding"/>
    <property type="match status" value="1"/>
</dbReference>
<dbReference type="GO" id="GO:0045892">
    <property type="term" value="P:negative regulation of DNA-templated transcription"/>
    <property type="evidence" value="ECO:0007669"/>
    <property type="project" value="InterPro"/>
</dbReference>
<dbReference type="InterPro" id="IPR036390">
    <property type="entry name" value="WH_DNA-bd_sf"/>
</dbReference>
<dbReference type="PANTHER" id="PTHR35786">
    <property type="entry name" value="REDOX-SENSING TRANSCRIPTIONAL REPRESSOR REX"/>
    <property type="match status" value="1"/>
</dbReference>
<dbReference type="Gene3D" id="1.10.10.10">
    <property type="entry name" value="Winged helix-like DNA-binding domain superfamily/Winged helix DNA-binding domain"/>
    <property type="match status" value="1"/>
</dbReference>
<comment type="subunit">
    <text evidence="7">Homodimer.</text>
</comment>
<feature type="binding site" evidence="7">
    <location>
        <begin position="92"/>
        <end position="97"/>
    </location>
    <ligand>
        <name>NAD(+)</name>
        <dbReference type="ChEBI" id="CHEBI:57540"/>
    </ligand>
</feature>
<evidence type="ECO:0000256" key="7">
    <source>
        <dbReference type="HAMAP-Rule" id="MF_01131"/>
    </source>
</evidence>
<dbReference type="Proteomes" id="UP000239650">
    <property type="component" value="Unassembled WGS sequence"/>
</dbReference>
<dbReference type="InterPro" id="IPR009718">
    <property type="entry name" value="Rex_DNA-bd_C_dom"/>
</dbReference>
<feature type="DNA-binding region" description="H-T-H motif" evidence="7">
    <location>
        <begin position="18"/>
        <end position="57"/>
    </location>
</feature>
<protein>
    <recommendedName>
        <fullName evidence="7">Redox-sensing transcriptional repressor Rex</fullName>
    </recommendedName>
</protein>
<dbReference type="AlphaFoldDB" id="A0A9N7IYW6"/>
<gene>
    <name evidence="8" type="primary">rex_1</name>
    <name evidence="7" type="synonym">rex</name>
    <name evidence="8" type="ORF">LAS9267_00292</name>
</gene>
<proteinExistence type="inferred from homology"/>
<dbReference type="EMBL" id="OKRC01000001">
    <property type="protein sequence ID" value="SPE18764.1"/>
    <property type="molecule type" value="Genomic_DNA"/>
</dbReference>
<keyword evidence="3 7" id="KW-0805">Transcription regulation</keyword>
<keyword evidence="1 7" id="KW-0963">Cytoplasm</keyword>
<evidence type="ECO:0000256" key="5">
    <source>
        <dbReference type="ARBA" id="ARBA00023125"/>
    </source>
</evidence>
<dbReference type="GO" id="GO:0003700">
    <property type="term" value="F:DNA-binding transcription factor activity"/>
    <property type="evidence" value="ECO:0007669"/>
    <property type="project" value="UniProtKB-UniRule"/>
</dbReference>
<name>A0A9N7IYW6_LATSK</name>
<keyword evidence="5 7" id="KW-0238">DNA-binding</keyword>
<keyword evidence="2 7" id="KW-0678">Repressor</keyword>
<dbReference type="NCBIfam" id="NF003996">
    <property type="entry name" value="PRK05472.2-5"/>
    <property type="match status" value="1"/>
</dbReference>
<dbReference type="InterPro" id="IPR003781">
    <property type="entry name" value="CoA-bd"/>
</dbReference>
<dbReference type="InterPro" id="IPR036388">
    <property type="entry name" value="WH-like_DNA-bd_sf"/>
</dbReference>
<organism evidence="8 9">
    <name type="scientific">Latilactobacillus sakei</name>
    <name type="common">Lactobacillus sakei</name>
    <dbReference type="NCBI Taxonomy" id="1599"/>
    <lineage>
        <taxon>Bacteria</taxon>
        <taxon>Bacillati</taxon>
        <taxon>Bacillota</taxon>
        <taxon>Bacilli</taxon>
        <taxon>Lactobacillales</taxon>
        <taxon>Lactobacillaceae</taxon>
        <taxon>Latilactobacillus</taxon>
    </lineage>
</organism>
<comment type="subcellular location">
    <subcellularLocation>
        <location evidence="7">Cytoplasm</location>
    </subcellularLocation>
</comment>